<evidence type="ECO:0000313" key="3">
    <source>
        <dbReference type="Proteomes" id="UP000729402"/>
    </source>
</evidence>
<evidence type="ECO:0000313" key="2">
    <source>
        <dbReference type="EMBL" id="KAG8084278.1"/>
    </source>
</evidence>
<evidence type="ECO:0000256" key="1">
    <source>
        <dbReference type="SAM" id="Phobius"/>
    </source>
</evidence>
<dbReference type="PANTHER" id="PTHR35297:SF2">
    <property type="entry name" value="PROTEIN, PUTATIVE-RELATED"/>
    <property type="match status" value="1"/>
</dbReference>
<dbReference type="AlphaFoldDB" id="A0A8J5W795"/>
<protein>
    <submittedName>
        <fullName evidence="2">Uncharacterized protein</fullName>
    </submittedName>
</protein>
<reference evidence="2" key="1">
    <citation type="journal article" date="2021" name="bioRxiv">
        <title>Whole Genome Assembly and Annotation of Northern Wild Rice, Zizania palustris L., Supports a Whole Genome Duplication in the Zizania Genus.</title>
        <authorList>
            <person name="Haas M."/>
            <person name="Kono T."/>
            <person name="Macchietto M."/>
            <person name="Millas R."/>
            <person name="McGilp L."/>
            <person name="Shao M."/>
            <person name="Duquette J."/>
            <person name="Hirsch C.N."/>
            <person name="Kimball J."/>
        </authorList>
    </citation>
    <scope>NUCLEOTIDE SEQUENCE</scope>
    <source>
        <tissue evidence="2">Fresh leaf tissue</tissue>
    </source>
</reference>
<name>A0A8J5W795_ZIZPA</name>
<keyword evidence="1" id="KW-1133">Transmembrane helix</keyword>
<dbReference type="EMBL" id="JAAALK010000082">
    <property type="protein sequence ID" value="KAG8084278.1"/>
    <property type="molecule type" value="Genomic_DNA"/>
</dbReference>
<reference evidence="2" key="2">
    <citation type="submission" date="2021-02" db="EMBL/GenBank/DDBJ databases">
        <authorList>
            <person name="Kimball J.A."/>
            <person name="Haas M.W."/>
            <person name="Macchietto M."/>
            <person name="Kono T."/>
            <person name="Duquette J."/>
            <person name="Shao M."/>
        </authorList>
    </citation>
    <scope>NUCLEOTIDE SEQUENCE</scope>
    <source>
        <tissue evidence="2">Fresh leaf tissue</tissue>
    </source>
</reference>
<keyword evidence="1" id="KW-0812">Transmembrane</keyword>
<proteinExistence type="predicted"/>
<sequence>MQRLSVGSPGGKLRLDGGAVAKEADEKAGKAAGPPPDKSIHLIPLLTLFCFLVLFLLSHDPSSSLATDSPVLAAAARSLEATGDWSMCKIFPTSAWLVLVLSSHLIKLSVSAVETTASIGLKEEPRLARGRRFGVALRRRR</sequence>
<keyword evidence="3" id="KW-1185">Reference proteome</keyword>
<accession>A0A8J5W795</accession>
<dbReference type="OrthoDB" id="689717at2759"/>
<comment type="caution">
    <text evidence="2">The sequence shown here is derived from an EMBL/GenBank/DDBJ whole genome shotgun (WGS) entry which is preliminary data.</text>
</comment>
<keyword evidence="1" id="KW-0472">Membrane</keyword>
<feature type="transmembrane region" description="Helical" evidence="1">
    <location>
        <begin position="39"/>
        <end position="57"/>
    </location>
</feature>
<organism evidence="2 3">
    <name type="scientific">Zizania palustris</name>
    <name type="common">Northern wild rice</name>
    <dbReference type="NCBI Taxonomy" id="103762"/>
    <lineage>
        <taxon>Eukaryota</taxon>
        <taxon>Viridiplantae</taxon>
        <taxon>Streptophyta</taxon>
        <taxon>Embryophyta</taxon>
        <taxon>Tracheophyta</taxon>
        <taxon>Spermatophyta</taxon>
        <taxon>Magnoliopsida</taxon>
        <taxon>Liliopsida</taxon>
        <taxon>Poales</taxon>
        <taxon>Poaceae</taxon>
        <taxon>BOP clade</taxon>
        <taxon>Oryzoideae</taxon>
        <taxon>Oryzeae</taxon>
        <taxon>Zizaniinae</taxon>
        <taxon>Zizania</taxon>
    </lineage>
</organism>
<dbReference type="Proteomes" id="UP000729402">
    <property type="component" value="Unassembled WGS sequence"/>
</dbReference>
<dbReference type="PANTHER" id="PTHR35297">
    <property type="entry name" value="PROTEIN, PUTATIVE-RELATED"/>
    <property type="match status" value="1"/>
</dbReference>
<gene>
    <name evidence="2" type="ORF">GUJ93_ZPchr0010g7378</name>
</gene>